<keyword evidence="3" id="KW-1185">Reference proteome</keyword>
<dbReference type="AlphaFoldDB" id="Q5ATA2"/>
<name>Q5ATA2_EMENI</name>
<evidence type="ECO:0000313" key="3">
    <source>
        <dbReference type="Proteomes" id="UP000000560"/>
    </source>
</evidence>
<dbReference type="OrthoDB" id="192702at2759"/>
<organism evidence="2 3">
    <name type="scientific">Emericella nidulans (strain FGSC A4 / ATCC 38163 / CBS 112.46 / NRRL 194 / M139)</name>
    <name type="common">Aspergillus nidulans</name>
    <dbReference type="NCBI Taxonomy" id="227321"/>
    <lineage>
        <taxon>Eukaryota</taxon>
        <taxon>Fungi</taxon>
        <taxon>Dikarya</taxon>
        <taxon>Ascomycota</taxon>
        <taxon>Pezizomycotina</taxon>
        <taxon>Eurotiomycetes</taxon>
        <taxon>Eurotiomycetidae</taxon>
        <taxon>Eurotiales</taxon>
        <taxon>Aspergillaceae</taxon>
        <taxon>Aspergillus</taxon>
        <taxon>Aspergillus subgen. Nidulantes</taxon>
    </lineage>
</organism>
<evidence type="ECO:0000256" key="1">
    <source>
        <dbReference type="SAM" id="MobiDB-lite"/>
    </source>
</evidence>
<dbReference type="OMA" id="PIHPLGN"/>
<dbReference type="InParanoid" id="Q5ATA2"/>
<feature type="region of interest" description="Disordered" evidence="1">
    <location>
        <begin position="1"/>
        <end position="29"/>
    </location>
</feature>
<proteinExistence type="predicted"/>
<dbReference type="RefSeq" id="XP_681747.1">
    <property type="nucleotide sequence ID" value="XM_676655.2"/>
</dbReference>
<accession>C8VEJ0</accession>
<protein>
    <submittedName>
        <fullName evidence="2">Uncharacterized protein</fullName>
    </submittedName>
</protein>
<evidence type="ECO:0000313" key="2">
    <source>
        <dbReference type="EMBL" id="CBF80632.1"/>
    </source>
</evidence>
<dbReference type="HOGENOM" id="CLU_037224_0_0_1"/>
<dbReference type="GeneID" id="2868631"/>
<dbReference type="Pfam" id="PF11017">
    <property type="entry name" value="DUF2855"/>
    <property type="match status" value="1"/>
</dbReference>
<accession>Q5ATA2</accession>
<sequence length="433" mass="47019">MSIHVVSKTNNHQHATIDLPPSDSSPLKQSSVRIRPSLLSLTSNNLTYALLGNFLRWWDAYPVPQSAPAPYNNTTEWGIVPAWGLATVLESTLPGIPLGTVLFGFWPTGSHAVDLELKPSELDGHWKEVSEHRAHLMPLYNRYRVFDTQGKDVTEFAWDAAVGTVFAAGYLMSEYIFTSDPAVRPPIHPCGIVTDQGVQDWTAADADLSRAVLVSLGASTKTARSMAYNLFQRPSGTGPLGLLQFTSSPGPIGEAARALNDANGKSKFAVGNLGYPDVGLAAKWLADIEPLPRKVIIADFGSRDGILESVVEDIKKMESLQGVDIVIIAVGNQQKVYTLGEIQARQASFASLNKVQMNTSDVYEAAIKLRGAADYFREVDQAWQSWLENREAAAPDLNLVWGEGIAGQEGIEAGWDRLCASSVAPGEALVYRI</sequence>
<dbReference type="InterPro" id="IPR021276">
    <property type="entry name" value="DUF2855"/>
</dbReference>
<reference evidence="3" key="1">
    <citation type="journal article" date="2005" name="Nature">
        <title>Sequencing of Aspergillus nidulans and comparative analysis with A. fumigatus and A. oryzae.</title>
        <authorList>
            <person name="Galagan J.E."/>
            <person name="Calvo S.E."/>
            <person name="Cuomo C."/>
            <person name="Ma L.J."/>
            <person name="Wortman J.R."/>
            <person name="Batzoglou S."/>
            <person name="Lee S.I."/>
            <person name="Basturkmen M."/>
            <person name="Spevak C.C."/>
            <person name="Clutterbuck J."/>
            <person name="Kapitonov V."/>
            <person name="Jurka J."/>
            <person name="Scazzocchio C."/>
            <person name="Farman M."/>
            <person name="Butler J."/>
            <person name="Purcell S."/>
            <person name="Harris S."/>
            <person name="Braus G.H."/>
            <person name="Draht O."/>
            <person name="Busch S."/>
            <person name="D'Enfert C."/>
            <person name="Bouchier C."/>
            <person name="Goldman G.H."/>
            <person name="Bell-Pedersen D."/>
            <person name="Griffiths-Jones S."/>
            <person name="Doonan J.H."/>
            <person name="Yu J."/>
            <person name="Vienken K."/>
            <person name="Pain A."/>
            <person name="Freitag M."/>
            <person name="Selker E.U."/>
            <person name="Archer D.B."/>
            <person name="Penalva M.A."/>
            <person name="Oakley B.R."/>
            <person name="Momany M."/>
            <person name="Tanaka T."/>
            <person name="Kumagai T."/>
            <person name="Asai K."/>
            <person name="Machida M."/>
            <person name="Nierman W.C."/>
            <person name="Denning D.W."/>
            <person name="Caddick M."/>
            <person name="Hynes M."/>
            <person name="Paoletti M."/>
            <person name="Fischer R."/>
            <person name="Miller B."/>
            <person name="Dyer P."/>
            <person name="Sachs M.S."/>
            <person name="Osmani S.A."/>
            <person name="Birren B.W."/>
        </authorList>
    </citation>
    <scope>NUCLEOTIDE SEQUENCE [LARGE SCALE GENOMIC DNA]</scope>
    <source>
        <strain evidence="3">FGSC A4 / ATCC 38163 / CBS 112.46 / NRRL 194 / M139</strain>
    </source>
</reference>
<reference evidence="3" key="2">
    <citation type="journal article" date="2009" name="Fungal Genet. Biol.">
        <title>The 2008 update of the Aspergillus nidulans genome annotation: a community effort.</title>
        <authorList>
            <person name="Wortman J.R."/>
            <person name="Gilsenan J.M."/>
            <person name="Joardar V."/>
            <person name="Deegan J."/>
            <person name="Clutterbuck J."/>
            <person name="Andersen M.R."/>
            <person name="Archer D."/>
            <person name="Bencina M."/>
            <person name="Braus G."/>
            <person name="Coutinho P."/>
            <person name="von Dohren H."/>
            <person name="Doonan J."/>
            <person name="Driessen A.J."/>
            <person name="Durek P."/>
            <person name="Espeso E."/>
            <person name="Fekete E."/>
            <person name="Flipphi M."/>
            <person name="Estrada C.G."/>
            <person name="Geysens S."/>
            <person name="Goldman G."/>
            <person name="de Groot P.W."/>
            <person name="Hansen K."/>
            <person name="Harris S.D."/>
            <person name="Heinekamp T."/>
            <person name="Helmstaedt K."/>
            <person name="Henrissat B."/>
            <person name="Hofmann G."/>
            <person name="Homan T."/>
            <person name="Horio T."/>
            <person name="Horiuchi H."/>
            <person name="James S."/>
            <person name="Jones M."/>
            <person name="Karaffa L."/>
            <person name="Karanyi Z."/>
            <person name="Kato M."/>
            <person name="Keller N."/>
            <person name="Kelly D.E."/>
            <person name="Kiel J.A."/>
            <person name="Kim J.M."/>
            <person name="van der Klei I.J."/>
            <person name="Klis F.M."/>
            <person name="Kovalchuk A."/>
            <person name="Krasevec N."/>
            <person name="Kubicek C.P."/>
            <person name="Liu B."/>
            <person name="Maccabe A."/>
            <person name="Meyer V."/>
            <person name="Mirabito P."/>
            <person name="Miskei M."/>
            <person name="Mos M."/>
            <person name="Mullins J."/>
            <person name="Nelson D.R."/>
            <person name="Nielsen J."/>
            <person name="Oakley B.R."/>
            <person name="Osmani S.A."/>
            <person name="Pakula T."/>
            <person name="Paszewski A."/>
            <person name="Paulsen I."/>
            <person name="Pilsyk S."/>
            <person name="Pocsi I."/>
            <person name="Punt P.J."/>
            <person name="Ram A.F."/>
            <person name="Ren Q."/>
            <person name="Robellet X."/>
            <person name="Robson G."/>
            <person name="Seiboth B."/>
            <person name="van Solingen P."/>
            <person name="Specht T."/>
            <person name="Sun J."/>
            <person name="Taheri-Talesh N."/>
            <person name="Takeshita N."/>
            <person name="Ussery D."/>
            <person name="vanKuyk P.A."/>
            <person name="Visser H."/>
            <person name="van de Vondervoort P.J."/>
            <person name="de Vries R.P."/>
            <person name="Walton J."/>
            <person name="Xiang X."/>
            <person name="Xiong Y."/>
            <person name="Zeng A.P."/>
            <person name="Brandt B.W."/>
            <person name="Cornell M.J."/>
            <person name="van den Hondel C.A."/>
            <person name="Visser J."/>
            <person name="Oliver S.G."/>
            <person name="Turner G."/>
        </authorList>
    </citation>
    <scope>GENOME REANNOTATION</scope>
    <source>
        <strain evidence="3">FGSC A4 / ATCC 38163 / CBS 112.46 / NRRL 194 / M139</strain>
    </source>
</reference>
<dbReference type="eggNOG" id="ENOG502QT8T">
    <property type="taxonomic scope" value="Eukaryota"/>
</dbReference>
<dbReference type="VEuPathDB" id="FungiDB:AN8478"/>
<dbReference type="Proteomes" id="UP000000560">
    <property type="component" value="Chromosome V"/>
</dbReference>
<dbReference type="KEGG" id="ani:ANIA_08478"/>
<gene>
    <name evidence="2" type="ORF">ANIA_08478</name>
</gene>
<dbReference type="EMBL" id="BN001305">
    <property type="protein sequence ID" value="CBF80632.1"/>
    <property type="molecule type" value="Genomic_DNA"/>
</dbReference>